<reference evidence="11 12" key="1">
    <citation type="journal article" date="2018" name="Nat. Ecol. Evol.">
        <title>Shark genomes provide insights into elasmobranch evolution and the origin of vertebrates.</title>
        <authorList>
            <person name="Hara Y"/>
            <person name="Yamaguchi K"/>
            <person name="Onimaru K"/>
            <person name="Kadota M"/>
            <person name="Koyanagi M"/>
            <person name="Keeley SD"/>
            <person name="Tatsumi K"/>
            <person name="Tanaka K"/>
            <person name="Motone F"/>
            <person name="Kageyama Y"/>
            <person name="Nozu R"/>
            <person name="Adachi N"/>
            <person name="Nishimura O"/>
            <person name="Nakagawa R"/>
            <person name="Tanegashima C"/>
            <person name="Kiyatake I"/>
            <person name="Matsumoto R"/>
            <person name="Murakumo K"/>
            <person name="Nishida K"/>
            <person name="Terakita A"/>
            <person name="Kuratani S"/>
            <person name="Sato K"/>
            <person name="Hyodo S Kuraku.S."/>
        </authorList>
    </citation>
    <scope>NUCLEOTIDE SEQUENCE [LARGE SCALE GENOMIC DNA]</scope>
</reference>
<dbReference type="SUPFAM" id="SSF55174">
    <property type="entry name" value="Alpha-L RNA-binding motif"/>
    <property type="match status" value="1"/>
</dbReference>
<dbReference type="PANTHER" id="PTHR11831:SF4">
    <property type="entry name" value="SMALL RIBOSOMAL SUBUNIT PROTEIN US4M"/>
    <property type="match status" value="1"/>
</dbReference>
<evidence type="ECO:0000256" key="7">
    <source>
        <dbReference type="RuleBase" id="RU003699"/>
    </source>
</evidence>
<evidence type="ECO:0000256" key="8">
    <source>
        <dbReference type="SAM" id="MobiDB-lite"/>
    </source>
</evidence>
<dbReference type="Gene3D" id="1.10.1050.10">
    <property type="entry name" value="Ribosomal Protein S4 Delta 41, Chain A, domain 1"/>
    <property type="match status" value="1"/>
</dbReference>
<dbReference type="CDD" id="cd00165">
    <property type="entry name" value="S4"/>
    <property type="match status" value="1"/>
</dbReference>
<dbReference type="NCBIfam" id="TIGR01017">
    <property type="entry name" value="rpsD_bact"/>
    <property type="match status" value="1"/>
</dbReference>
<dbReference type="PANTHER" id="PTHR11831">
    <property type="entry name" value="30S 40S RIBOSOMAL PROTEIN"/>
    <property type="match status" value="1"/>
</dbReference>
<dbReference type="Gene3D" id="3.10.290.10">
    <property type="entry name" value="RNA-binding S4 domain"/>
    <property type="match status" value="1"/>
</dbReference>
<evidence type="ECO:0000256" key="2">
    <source>
        <dbReference type="ARBA" id="ARBA00022730"/>
    </source>
</evidence>
<dbReference type="Proteomes" id="UP000287033">
    <property type="component" value="Unassembled WGS sequence"/>
</dbReference>
<keyword evidence="5 7" id="KW-0687">Ribonucleoprotein</keyword>
<keyword evidence="2 6" id="KW-0699">rRNA-binding</keyword>
<evidence type="ECO:0000256" key="6">
    <source>
        <dbReference type="PROSITE-ProRule" id="PRU00182"/>
    </source>
</evidence>
<comment type="caution">
    <text evidence="11">The sequence shown here is derived from an EMBL/GenBank/DDBJ whole genome shotgun (WGS) entry which is preliminary data.</text>
</comment>
<dbReference type="PROSITE" id="PS00632">
    <property type="entry name" value="RIBOSOMAL_S4"/>
    <property type="match status" value="1"/>
</dbReference>
<dbReference type="InterPro" id="IPR002942">
    <property type="entry name" value="S4_RNA-bd"/>
</dbReference>
<evidence type="ECO:0000256" key="3">
    <source>
        <dbReference type="ARBA" id="ARBA00022884"/>
    </source>
</evidence>
<dbReference type="InterPro" id="IPR036986">
    <property type="entry name" value="S4_RNA-bd_sf"/>
</dbReference>
<dbReference type="Pfam" id="PF00163">
    <property type="entry name" value="Ribosomal_S4"/>
    <property type="match status" value="1"/>
</dbReference>
<dbReference type="InterPro" id="IPR018079">
    <property type="entry name" value="Ribosomal_uS4_CS"/>
</dbReference>
<protein>
    <submittedName>
        <fullName evidence="11">Uncharacterized protein</fullName>
    </submittedName>
</protein>
<dbReference type="NCBIfam" id="NF003717">
    <property type="entry name" value="PRK05327.1"/>
    <property type="match status" value="1"/>
</dbReference>
<feature type="domain" description="RNA-binding S4" evidence="9">
    <location>
        <begin position="145"/>
        <end position="209"/>
    </location>
</feature>
<accession>A0A401TM88</accession>
<dbReference type="Pfam" id="PF01479">
    <property type="entry name" value="S4"/>
    <property type="match status" value="1"/>
</dbReference>
<dbReference type="OMA" id="QLVVELY"/>
<dbReference type="GO" id="GO:0003735">
    <property type="term" value="F:structural constituent of ribosome"/>
    <property type="evidence" value="ECO:0007669"/>
    <property type="project" value="InterPro"/>
</dbReference>
<dbReference type="PROSITE" id="PS50889">
    <property type="entry name" value="S4"/>
    <property type="match status" value="1"/>
</dbReference>
<feature type="region of interest" description="Disordered" evidence="8">
    <location>
        <begin position="63"/>
        <end position="97"/>
    </location>
</feature>
<evidence type="ECO:0000256" key="4">
    <source>
        <dbReference type="ARBA" id="ARBA00022980"/>
    </source>
</evidence>
<name>A0A401TM88_CHIPU</name>
<dbReference type="GO" id="GO:0015935">
    <property type="term" value="C:small ribosomal subunit"/>
    <property type="evidence" value="ECO:0007669"/>
    <property type="project" value="InterPro"/>
</dbReference>
<sequence>MRFATRGSPRAFEADLSVQAFRQVHRRARLLKPWTDKTPDARQRRLYKEDAMTKRSEAKYKIDRRMGQNIWGRPKSPVNRREYGPGQHGQRRKGKLSDFGVQLRAKQKLKGYYANISERQFHGIYVEASRLKGDTGENLIGLLERRLDTVVYRAKFVSTMFAARQFINHGHIKVNGRKVNIGSYKLKVGDVVEVKESSKQLTPVLEASQLPERDVPDFIEVDHSKMTAKYARTPGLSDVPFPVQMEPHLIVEFYSR</sequence>
<dbReference type="GO" id="GO:0006412">
    <property type="term" value="P:translation"/>
    <property type="evidence" value="ECO:0007669"/>
    <property type="project" value="InterPro"/>
</dbReference>
<evidence type="ECO:0000256" key="5">
    <source>
        <dbReference type="ARBA" id="ARBA00023274"/>
    </source>
</evidence>
<dbReference type="InterPro" id="IPR005709">
    <property type="entry name" value="Ribosomal_uS4_bac-type"/>
</dbReference>
<dbReference type="InterPro" id="IPR022801">
    <property type="entry name" value="Ribosomal_uS4"/>
</dbReference>
<dbReference type="GO" id="GO:0019843">
    <property type="term" value="F:rRNA binding"/>
    <property type="evidence" value="ECO:0007669"/>
    <property type="project" value="UniProtKB-KW"/>
</dbReference>
<organism evidence="11 12">
    <name type="scientific">Chiloscyllium punctatum</name>
    <name type="common">Brownbanded bambooshark</name>
    <name type="synonym">Hemiscyllium punctatum</name>
    <dbReference type="NCBI Taxonomy" id="137246"/>
    <lineage>
        <taxon>Eukaryota</taxon>
        <taxon>Metazoa</taxon>
        <taxon>Chordata</taxon>
        <taxon>Craniata</taxon>
        <taxon>Vertebrata</taxon>
        <taxon>Chondrichthyes</taxon>
        <taxon>Elasmobranchii</taxon>
        <taxon>Galeomorphii</taxon>
        <taxon>Galeoidea</taxon>
        <taxon>Orectolobiformes</taxon>
        <taxon>Hemiscylliidae</taxon>
        <taxon>Chiloscyllium</taxon>
    </lineage>
</organism>
<dbReference type="EMBL" id="BEZZ01115647">
    <property type="protein sequence ID" value="GCC43791.1"/>
    <property type="molecule type" value="Genomic_DNA"/>
</dbReference>
<evidence type="ECO:0000313" key="12">
    <source>
        <dbReference type="Proteomes" id="UP000287033"/>
    </source>
</evidence>
<evidence type="ECO:0000259" key="9">
    <source>
        <dbReference type="SMART" id="SM00363"/>
    </source>
</evidence>
<dbReference type="InterPro" id="IPR001912">
    <property type="entry name" value="Ribosomal_uS4_N"/>
</dbReference>
<feature type="domain" description="Small ribosomal subunit protein uS4 N-terminal" evidence="10">
    <location>
        <begin position="54"/>
        <end position="144"/>
    </location>
</feature>
<dbReference type="AlphaFoldDB" id="A0A401TM88"/>
<proteinExistence type="inferred from homology"/>
<dbReference type="HAMAP" id="MF_01306_B">
    <property type="entry name" value="Ribosomal_uS4_B"/>
    <property type="match status" value="1"/>
</dbReference>
<keyword evidence="3 6" id="KW-0694">RNA-binding</keyword>
<dbReference type="OrthoDB" id="8110981at2759"/>
<gene>
    <name evidence="11" type="ORF">chiPu_0027847</name>
</gene>
<dbReference type="SMART" id="SM01390">
    <property type="entry name" value="Ribosomal_S4"/>
    <property type="match status" value="1"/>
</dbReference>
<comment type="similarity">
    <text evidence="1 7">Belongs to the universal ribosomal protein uS4 family.</text>
</comment>
<keyword evidence="12" id="KW-1185">Reference proteome</keyword>
<keyword evidence="4 7" id="KW-0689">Ribosomal protein</keyword>
<evidence type="ECO:0000313" key="11">
    <source>
        <dbReference type="EMBL" id="GCC43791.1"/>
    </source>
</evidence>
<evidence type="ECO:0000256" key="1">
    <source>
        <dbReference type="ARBA" id="ARBA00007465"/>
    </source>
</evidence>
<dbReference type="FunFam" id="3.10.290.10:FF:000001">
    <property type="entry name" value="30S ribosomal protein S4"/>
    <property type="match status" value="1"/>
</dbReference>
<dbReference type="SMART" id="SM00363">
    <property type="entry name" value="S4"/>
    <property type="match status" value="1"/>
</dbReference>
<dbReference type="GO" id="GO:0042274">
    <property type="term" value="P:ribosomal small subunit biogenesis"/>
    <property type="evidence" value="ECO:0007669"/>
    <property type="project" value="TreeGrafter"/>
</dbReference>
<evidence type="ECO:0000259" key="10">
    <source>
        <dbReference type="SMART" id="SM01390"/>
    </source>
</evidence>
<dbReference type="STRING" id="137246.A0A401TM88"/>